<dbReference type="OrthoDB" id="1727219at2759"/>
<feature type="region of interest" description="Disordered" evidence="1">
    <location>
        <begin position="484"/>
        <end position="506"/>
    </location>
</feature>
<dbReference type="PANTHER" id="PTHR12654">
    <property type="entry name" value="BILE ACID BETA-GLUCOSIDASE-RELATED"/>
    <property type="match status" value="1"/>
</dbReference>
<proteinExistence type="predicted"/>
<dbReference type="InterPro" id="IPR052566">
    <property type="entry name" value="Non-lysos_glucosylceramidase"/>
</dbReference>
<reference evidence="3" key="1">
    <citation type="journal article" date="2019" name="Genome Biol. Evol.">
        <title>The Rhododendron genome and chromosomal organization provide insight into shared whole-genome duplications across the heath family (Ericaceae).</title>
        <authorList>
            <person name="Soza V.L."/>
            <person name="Lindsley D."/>
            <person name="Waalkes A."/>
            <person name="Ramage E."/>
            <person name="Patwardhan R.P."/>
            <person name="Burton J.N."/>
            <person name="Adey A."/>
            <person name="Kumar A."/>
            <person name="Qiu R."/>
            <person name="Shendure J."/>
            <person name="Hall B."/>
        </authorList>
    </citation>
    <scope>NUCLEOTIDE SEQUENCE</scope>
    <source>
        <strain evidence="3">RSF 1966-606</strain>
    </source>
</reference>
<name>A0A6A4KSX4_9ERIC</name>
<protein>
    <recommendedName>
        <fullName evidence="2">Glycosyl-hydrolase family 116 N-terminal domain-containing protein</fullName>
    </recommendedName>
</protein>
<dbReference type="AlphaFoldDB" id="A0A6A4KSX4"/>
<feature type="non-terminal residue" evidence="3">
    <location>
        <position position="1"/>
    </location>
</feature>
<accession>A0A6A4KSX4</accession>
<comment type="caution">
    <text evidence="3">The sequence shown here is derived from an EMBL/GenBank/DDBJ whole genome shotgun (WGS) entry which is preliminary data.</text>
</comment>
<evidence type="ECO:0000259" key="2">
    <source>
        <dbReference type="Pfam" id="PF12215"/>
    </source>
</evidence>
<feature type="compositionally biased region" description="Polar residues" evidence="1">
    <location>
        <begin position="497"/>
        <end position="506"/>
    </location>
</feature>
<gene>
    <name evidence="3" type="ORF">C3L33_22142</name>
</gene>
<sequence>MPYNMSFEMKCWNGYSEAVDCCIFLVLSYYIKSDDQGISLWEWNLSGQHSTYCALFPRAWTIYDGEPDPELKVSYRQISPFIPHNYRDSSLPTAVFVYTLLVSLYLVNTGKERAKVSLLFTWVNSIGGISHLSGDTAKMESLVFLYIISKSSNPCSLYSDWFAYCLRDSRIWYKEVSPARVCCGGKDRHGLNLALLVLNSGMGIACSLVSYRYFTDFELGERGRGLKRSVRRLVEQLGFLGQTCCESSVVEEGHLDFQWQEAQDNLNQFAAIKQGWFLLRASTGREQERAVGLIDVGEEAGRGMVQKKMVCAVTDAKLLSAIDDAMDDVTLGKHPEILESGSRSYDKEVHSSEEPVCFSSHVKGLQWEEGDRNFLFNGPLQKDRAIHLFADVEIEWRRKLPQQSSQRSESQSRMGKRKLRKLVCSINYERCERRGWTARENPVTFAIAACETQNVNLPNDPDADNGCTRKLPPLFSTAELLPTDQPDKMLRPKHRSNNNNSGRQYYGEFTSSTAAQSRRRLLIACASDNSDDLIQILVSDLDSGSIDDQKMAAMDVRLLAKNKSKNRPL</sequence>
<organism evidence="3">
    <name type="scientific">Rhododendron williamsianum</name>
    <dbReference type="NCBI Taxonomy" id="262921"/>
    <lineage>
        <taxon>Eukaryota</taxon>
        <taxon>Viridiplantae</taxon>
        <taxon>Streptophyta</taxon>
        <taxon>Embryophyta</taxon>
        <taxon>Tracheophyta</taxon>
        <taxon>Spermatophyta</taxon>
        <taxon>Magnoliopsida</taxon>
        <taxon>eudicotyledons</taxon>
        <taxon>Gunneridae</taxon>
        <taxon>Pentapetalae</taxon>
        <taxon>asterids</taxon>
        <taxon>Ericales</taxon>
        <taxon>Ericaceae</taxon>
        <taxon>Ericoideae</taxon>
        <taxon>Rhodoreae</taxon>
        <taxon>Rhododendron</taxon>
    </lineage>
</organism>
<dbReference type="EMBL" id="QEFC01003990">
    <property type="protein sequence ID" value="KAE9445959.1"/>
    <property type="molecule type" value="Genomic_DNA"/>
</dbReference>
<dbReference type="InterPro" id="IPR024462">
    <property type="entry name" value="GH116_N"/>
</dbReference>
<feature type="domain" description="Glycosyl-hydrolase family 116 N-terminal" evidence="2">
    <location>
        <begin position="34"/>
        <end position="135"/>
    </location>
</feature>
<evidence type="ECO:0000313" key="3">
    <source>
        <dbReference type="EMBL" id="KAE9445959.1"/>
    </source>
</evidence>
<evidence type="ECO:0000256" key="1">
    <source>
        <dbReference type="SAM" id="MobiDB-lite"/>
    </source>
</evidence>
<dbReference type="Pfam" id="PF12215">
    <property type="entry name" value="Glyco_hydr_116N"/>
    <property type="match status" value="1"/>
</dbReference>
<dbReference type="GO" id="GO:0008422">
    <property type="term" value="F:beta-glucosidase activity"/>
    <property type="evidence" value="ECO:0007669"/>
    <property type="project" value="TreeGrafter"/>
</dbReference>
<dbReference type="PANTHER" id="PTHR12654:SF0">
    <property type="entry name" value="NON-LYSOSOMAL GLUCOSYLCERAMIDASE"/>
    <property type="match status" value="1"/>
</dbReference>